<protein>
    <recommendedName>
        <fullName evidence="1">RNase H type-1 domain-containing protein</fullName>
    </recommendedName>
</protein>
<dbReference type="GO" id="GO:0003676">
    <property type="term" value="F:nucleic acid binding"/>
    <property type="evidence" value="ECO:0007669"/>
    <property type="project" value="InterPro"/>
</dbReference>
<dbReference type="Proteomes" id="UP000302168">
    <property type="component" value="Segment"/>
</dbReference>
<reference evidence="2 3" key="1">
    <citation type="submission" date="2019-04" db="EMBL/GenBank/DDBJ databases">
        <authorList>
            <person name="Gallagher L."/>
            <person name="Broussard G."/>
        </authorList>
    </citation>
    <scope>NUCLEOTIDE SEQUENCE [LARGE SCALE GENOMIC DNA]</scope>
</reference>
<dbReference type="PROSITE" id="PS50879">
    <property type="entry name" value="RNASE_H_1"/>
    <property type="match status" value="1"/>
</dbReference>
<dbReference type="Pfam" id="PF00075">
    <property type="entry name" value="RNase_H"/>
    <property type="match status" value="1"/>
</dbReference>
<dbReference type="InterPro" id="IPR002156">
    <property type="entry name" value="RNaseH_domain"/>
</dbReference>
<dbReference type="InterPro" id="IPR012337">
    <property type="entry name" value="RNaseH-like_sf"/>
</dbReference>
<dbReference type="GO" id="GO:0004523">
    <property type="term" value="F:RNA-DNA hybrid ribonuclease activity"/>
    <property type="evidence" value="ECO:0007669"/>
    <property type="project" value="InterPro"/>
</dbReference>
<organism evidence="2 3">
    <name type="scientific">Vibrio phage Achelous</name>
    <dbReference type="NCBI Taxonomy" id="2576872"/>
    <lineage>
        <taxon>Viruses</taxon>
        <taxon>Duplodnaviria</taxon>
        <taxon>Heunggongvirae</taxon>
        <taxon>Uroviricota</taxon>
        <taxon>Caudoviricetes</taxon>
        <taxon>Demerecviridae</taxon>
        <taxon>Ermolyevavirinae</taxon>
        <taxon>Thalassavirus</taxon>
        <taxon>Thalassavirus achelous</taxon>
    </lineage>
</organism>
<feature type="domain" description="RNase H type-1" evidence="1">
    <location>
        <begin position="1"/>
        <end position="139"/>
    </location>
</feature>
<name>A0A4P8MX14_9CAUD</name>
<gene>
    <name evidence="2" type="ORF">ACHELOUS_189</name>
</gene>
<evidence type="ECO:0000313" key="2">
    <source>
        <dbReference type="EMBL" id="QCQ57764.1"/>
    </source>
</evidence>
<keyword evidence="3" id="KW-1185">Reference proteome</keyword>
<evidence type="ECO:0000313" key="3">
    <source>
        <dbReference type="Proteomes" id="UP000302168"/>
    </source>
</evidence>
<evidence type="ECO:0000259" key="1">
    <source>
        <dbReference type="PROSITE" id="PS50879"/>
    </source>
</evidence>
<sequence length="188" mass="21513">MKFDMYCDWSPAAIGVVVVEQGRGVYYNRFETEWHNHNNSCQGELEAVNICFNIVDELGLENVTIHTDHEPLVLAIERNIVPKCRGTKSKTSRANKIEVYRNTIQRFLDRKDVKAVHCKSHANNVFNCAADVLARKQSEDAIMGDWEQRLRANNKFHTAAKRATVTNPTLWDVAQAWFINMVYGVVVC</sequence>
<accession>A0A4P8MX14</accession>
<dbReference type="Gene3D" id="3.30.420.10">
    <property type="entry name" value="Ribonuclease H-like superfamily/Ribonuclease H"/>
    <property type="match status" value="1"/>
</dbReference>
<proteinExistence type="predicted"/>
<dbReference type="EMBL" id="MK796244">
    <property type="protein sequence ID" value="QCQ57764.1"/>
    <property type="molecule type" value="Genomic_DNA"/>
</dbReference>
<dbReference type="InterPro" id="IPR036397">
    <property type="entry name" value="RNaseH_sf"/>
</dbReference>
<dbReference type="SUPFAM" id="SSF53098">
    <property type="entry name" value="Ribonuclease H-like"/>
    <property type="match status" value="1"/>
</dbReference>